<keyword evidence="1" id="KW-0677">Repeat</keyword>
<dbReference type="SMART" id="SM00015">
    <property type="entry name" value="IQ"/>
    <property type="match status" value="3"/>
</dbReference>
<name>A0A452IR68_9SAUR</name>
<reference evidence="3" key="3">
    <citation type="submission" date="2025-09" db="UniProtKB">
        <authorList>
            <consortium name="Ensembl"/>
        </authorList>
    </citation>
    <scope>IDENTIFICATION</scope>
</reference>
<dbReference type="PANTHER" id="PTHR22590:SF2">
    <property type="entry name" value="IQ DOMAIN-CONTAINING PROTEIN N"/>
    <property type="match status" value="1"/>
</dbReference>
<reference evidence="4" key="1">
    <citation type="journal article" date="2017" name="PLoS ONE">
        <title>The Agassiz's desert tortoise genome provides a resource for the conservation of a threatened species.</title>
        <authorList>
            <person name="Tollis M."/>
            <person name="DeNardo D.F."/>
            <person name="Cornelius J.A."/>
            <person name="Dolby G.A."/>
            <person name="Edwards T."/>
            <person name="Henen B.T."/>
            <person name="Karl A.E."/>
            <person name="Murphy R.W."/>
            <person name="Kusumi K."/>
        </authorList>
    </citation>
    <scope>NUCLEOTIDE SEQUENCE [LARGE SCALE GENOMIC DNA]</scope>
</reference>
<dbReference type="PANTHER" id="PTHR22590">
    <property type="entry name" value="MYOSIN MOTOR DOMAIN-CONTAINING PROTEIN"/>
    <property type="match status" value="1"/>
</dbReference>
<sequence length="225" mass="25266">RGGPLHLQEKVYLTPGETPPFGLPLAKENLSTPKDTCTKLEQRRVAARGVSGCWTQTKRRLVEEQAAVVIQAHYRGYRVRCEIHNQYLAATTIQAHYRGYRTRQALAESHRAATTIQAHWRGYLEQPGPSPLHSASSQPRRSGSYHWGGWGKDTPCTHRWREVKRRGPSLLRFPCPSHVTWVGERMPRALPGSGKRSTAIISLFFSTPAHRPARGKLPRAINPAG</sequence>
<organism evidence="3 4">
    <name type="scientific">Gopherus agassizii</name>
    <name type="common">Agassiz's desert tortoise</name>
    <dbReference type="NCBI Taxonomy" id="38772"/>
    <lineage>
        <taxon>Eukaryota</taxon>
        <taxon>Metazoa</taxon>
        <taxon>Chordata</taxon>
        <taxon>Craniata</taxon>
        <taxon>Vertebrata</taxon>
        <taxon>Euteleostomi</taxon>
        <taxon>Archelosauria</taxon>
        <taxon>Testudinata</taxon>
        <taxon>Testudines</taxon>
        <taxon>Cryptodira</taxon>
        <taxon>Durocryptodira</taxon>
        <taxon>Testudinoidea</taxon>
        <taxon>Testudinidae</taxon>
        <taxon>Gopherus</taxon>
    </lineage>
</organism>
<dbReference type="Ensembl" id="ENSGAGT00000034580.1">
    <property type="protein sequence ID" value="ENSGAGP00000030474.1"/>
    <property type="gene ID" value="ENSGAGG00000021947.1"/>
</dbReference>
<dbReference type="InterPro" id="IPR052318">
    <property type="entry name" value="CellDiv_DevSignal_Domain"/>
</dbReference>
<evidence type="ECO:0000256" key="2">
    <source>
        <dbReference type="SAM" id="MobiDB-lite"/>
    </source>
</evidence>
<dbReference type="FunFam" id="1.20.5.190:FF:000055">
    <property type="entry name" value="Putative microtubule-associated protein futsch"/>
    <property type="match status" value="1"/>
</dbReference>
<dbReference type="InterPro" id="IPR027417">
    <property type="entry name" value="P-loop_NTPase"/>
</dbReference>
<keyword evidence="4" id="KW-1185">Reference proteome</keyword>
<feature type="region of interest" description="Disordered" evidence="2">
    <location>
        <begin position="127"/>
        <end position="148"/>
    </location>
</feature>
<dbReference type="PROSITE" id="PS50096">
    <property type="entry name" value="IQ"/>
    <property type="match status" value="3"/>
</dbReference>
<accession>A0A452IR68</accession>
<dbReference type="Proteomes" id="UP000291020">
    <property type="component" value="Unassembled WGS sequence"/>
</dbReference>
<evidence type="ECO:0000256" key="1">
    <source>
        <dbReference type="ARBA" id="ARBA00022737"/>
    </source>
</evidence>
<dbReference type="AlphaFoldDB" id="A0A452IR68"/>
<dbReference type="SUPFAM" id="SSF52540">
    <property type="entry name" value="P-loop containing nucleoside triphosphate hydrolases"/>
    <property type="match status" value="1"/>
</dbReference>
<dbReference type="STRING" id="38772.ENSGAGP00000030474"/>
<evidence type="ECO:0000313" key="3">
    <source>
        <dbReference type="Ensembl" id="ENSGAGP00000030474.1"/>
    </source>
</evidence>
<evidence type="ECO:0000313" key="4">
    <source>
        <dbReference type="Proteomes" id="UP000291020"/>
    </source>
</evidence>
<reference evidence="3" key="2">
    <citation type="submission" date="2025-08" db="UniProtKB">
        <authorList>
            <consortium name="Ensembl"/>
        </authorList>
    </citation>
    <scope>IDENTIFICATION</scope>
</reference>
<dbReference type="InterPro" id="IPR000048">
    <property type="entry name" value="IQ_motif_EF-hand-BS"/>
</dbReference>
<dbReference type="Pfam" id="PF00612">
    <property type="entry name" value="IQ"/>
    <property type="match status" value="3"/>
</dbReference>
<dbReference type="CDD" id="cd23767">
    <property type="entry name" value="IQCD"/>
    <property type="match status" value="1"/>
</dbReference>
<dbReference type="Gene3D" id="1.20.5.190">
    <property type="match status" value="2"/>
</dbReference>
<proteinExistence type="predicted"/>
<protein>
    <submittedName>
        <fullName evidence="3">Uncharacterized protein</fullName>
    </submittedName>
</protein>